<keyword evidence="2" id="KW-0732">Signal</keyword>
<evidence type="ECO:0000313" key="4">
    <source>
        <dbReference type="Proteomes" id="UP000011518"/>
    </source>
</evidence>
<feature type="chain" id="PRO_5003999600" evidence="2">
    <location>
        <begin position="20"/>
        <end position="197"/>
    </location>
</feature>
<evidence type="ECO:0000313" key="3">
    <source>
        <dbReference type="EMBL" id="ELW63483.1"/>
    </source>
</evidence>
<protein>
    <submittedName>
        <fullName evidence="3">Uncharacterized protein</fullName>
    </submittedName>
</protein>
<dbReference type="InParanoid" id="L9KL89"/>
<dbReference type="AlphaFoldDB" id="L9KL89"/>
<keyword evidence="4" id="KW-1185">Reference proteome</keyword>
<evidence type="ECO:0000256" key="1">
    <source>
        <dbReference type="SAM" id="MobiDB-lite"/>
    </source>
</evidence>
<evidence type="ECO:0000256" key="2">
    <source>
        <dbReference type="SAM" id="SignalP"/>
    </source>
</evidence>
<feature type="region of interest" description="Disordered" evidence="1">
    <location>
        <begin position="105"/>
        <end position="144"/>
    </location>
</feature>
<reference evidence="4" key="2">
    <citation type="journal article" date="2013" name="Nat. Commun.">
        <title>Genome of the Chinese tree shrew.</title>
        <authorList>
            <person name="Fan Y."/>
            <person name="Huang Z.Y."/>
            <person name="Cao C.C."/>
            <person name="Chen C.S."/>
            <person name="Chen Y.X."/>
            <person name="Fan D.D."/>
            <person name="He J."/>
            <person name="Hou H.L."/>
            <person name="Hu L."/>
            <person name="Hu X.T."/>
            <person name="Jiang X.T."/>
            <person name="Lai R."/>
            <person name="Lang Y.S."/>
            <person name="Liang B."/>
            <person name="Liao S.G."/>
            <person name="Mu D."/>
            <person name="Ma Y.Y."/>
            <person name="Niu Y.Y."/>
            <person name="Sun X.Q."/>
            <person name="Xia J.Q."/>
            <person name="Xiao J."/>
            <person name="Xiong Z.Q."/>
            <person name="Xu L."/>
            <person name="Yang L."/>
            <person name="Zhang Y."/>
            <person name="Zhao W."/>
            <person name="Zhao X.D."/>
            <person name="Zheng Y.T."/>
            <person name="Zhou J.M."/>
            <person name="Zhu Y.B."/>
            <person name="Zhang G.J."/>
            <person name="Wang J."/>
            <person name="Yao Y.G."/>
        </authorList>
    </citation>
    <scope>NUCLEOTIDE SEQUENCE [LARGE SCALE GENOMIC DNA]</scope>
</reference>
<proteinExistence type="predicted"/>
<gene>
    <name evidence="3" type="ORF">TREES_T100014050</name>
</gene>
<dbReference type="EMBL" id="KB320774">
    <property type="protein sequence ID" value="ELW63483.1"/>
    <property type="molecule type" value="Genomic_DNA"/>
</dbReference>
<reference evidence="4" key="1">
    <citation type="submission" date="2012-07" db="EMBL/GenBank/DDBJ databases">
        <title>Genome of the Chinese tree shrew, a rising model animal genetically related to primates.</title>
        <authorList>
            <person name="Zhang G."/>
            <person name="Fan Y."/>
            <person name="Yao Y."/>
            <person name="Huang Z."/>
        </authorList>
    </citation>
    <scope>NUCLEOTIDE SEQUENCE [LARGE SCALE GENOMIC DNA]</scope>
</reference>
<dbReference type="Proteomes" id="UP000011518">
    <property type="component" value="Unassembled WGS sequence"/>
</dbReference>
<feature type="compositionally biased region" description="Polar residues" evidence="1">
    <location>
        <begin position="114"/>
        <end position="123"/>
    </location>
</feature>
<feature type="signal peptide" evidence="2">
    <location>
        <begin position="1"/>
        <end position="19"/>
    </location>
</feature>
<sequence length="197" mass="20771">MARILAFWNLFCNLGPALAAGSPESDEDGRMGRSWGLTFQLLGSSSSAPPSCKTLDQLSAFSGVSLRATAPPRHCSFNQVNRQRPRGLCSEPPPTAHVKGEFLRMAPDAPGNAPNVSSASSQRSGERAERRGAPSAQGSAVQRHTETLYRRLLTYPSEGLSAAEGLLALETGGPGVGLGPPSRCVTLDPFLNLAQTQ</sequence>
<organism evidence="3 4">
    <name type="scientific">Tupaia chinensis</name>
    <name type="common">Chinese tree shrew</name>
    <name type="synonym">Tupaia belangeri chinensis</name>
    <dbReference type="NCBI Taxonomy" id="246437"/>
    <lineage>
        <taxon>Eukaryota</taxon>
        <taxon>Metazoa</taxon>
        <taxon>Chordata</taxon>
        <taxon>Craniata</taxon>
        <taxon>Vertebrata</taxon>
        <taxon>Euteleostomi</taxon>
        <taxon>Mammalia</taxon>
        <taxon>Eutheria</taxon>
        <taxon>Euarchontoglires</taxon>
        <taxon>Scandentia</taxon>
        <taxon>Tupaiidae</taxon>
        <taxon>Tupaia</taxon>
    </lineage>
</organism>
<name>L9KL89_TUPCH</name>
<accession>L9KL89</accession>